<accession>A0A0X3P771</accession>
<keyword evidence="1" id="KW-0812">Transmembrane</keyword>
<dbReference type="AlphaFoldDB" id="A0A0X3P771"/>
<evidence type="ECO:0000313" key="2">
    <source>
        <dbReference type="EMBL" id="JAP47608.1"/>
    </source>
</evidence>
<dbReference type="GO" id="GO:0005581">
    <property type="term" value="C:collagen trimer"/>
    <property type="evidence" value="ECO:0007669"/>
    <property type="project" value="UniProtKB-KW"/>
</dbReference>
<gene>
    <name evidence="2" type="primary">CO6A3</name>
    <name evidence="2" type="ORF">TR158659</name>
</gene>
<proteinExistence type="predicted"/>
<evidence type="ECO:0000256" key="1">
    <source>
        <dbReference type="SAM" id="Phobius"/>
    </source>
</evidence>
<protein>
    <submittedName>
        <fullName evidence="2">Collagen alpha-3(VI) chain</fullName>
    </submittedName>
</protein>
<feature type="transmembrane region" description="Helical" evidence="1">
    <location>
        <begin position="12"/>
        <end position="32"/>
    </location>
</feature>
<organism evidence="2">
    <name type="scientific">Schistocephalus solidus</name>
    <name type="common">Tapeworm</name>
    <dbReference type="NCBI Taxonomy" id="70667"/>
    <lineage>
        <taxon>Eukaryota</taxon>
        <taxon>Metazoa</taxon>
        <taxon>Spiralia</taxon>
        <taxon>Lophotrochozoa</taxon>
        <taxon>Platyhelminthes</taxon>
        <taxon>Cestoda</taxon>
        <taxon>Eucestoda</taxon>
        <taxon>Diphyllobothriidea</taxon>
        <taxon>Diphyllobothriidae</taxon>
        <taxon>Schistocephalus</taxon>
    </lineage>
</organism>
<sequence>MKEFGSIMQRKLLIIEVCLFVAYLGFFITFTFCSKSVLIATTSTIRKWYTSVNFVVICVFESKCFAWSNISLQTTYRIVLVRTSARQGYQAKQDQCKHFYQPLGFFITFT</sequence>
<keyword evidence="2" id="KW-0176">Collagen</keyword>
<reference evidence="2" key="1">
    <citation type="submission" date="2016-01" db="EMBL/GenBank/DDBJ databases">
        <title>Reference transcriptome for the parasite Schistocephalus solidus: insights into the molecular evolution of parasitism.</title>
        <authorList>
            <person name="Hebert F.O."/>
            <person name="Grambauer S."/>
            <person name="Barber I."/>
            <person name="Landry C.R."/>
            <person name="Aubin-Horth N."/>
        </authorList>
    </citation>
    <scope>NUCLEOTIDE SEQUENCE</scope>
</reference>
<feature type="non-terminal residue" evidence="2">
    <location>
        <position position="110"/>
    </location>
</feature>
<dbReference type="EMBL" id="GEEE01015617">
    <property type="protein sequence ID" value="JAP47608.1"/>
    <property type="molecule type" value="Transcribed_RNA"/>
</dbReference>
<name>A0A0X3P771_SCHSO</name>
<keyword evidence="1" id="KW-1133">Transmembrane helix</keyword>
<keyword evidence="1" id="KW-0472">Membrane</keyword>